<protein>
    <submittedName>
        <fullName evidence="1">Uncharacterized protein</fullName>
    </submittedName>
</protein>
<gene>
    <name evidence="1" type="ORF">METZ01_LOCUS51618</name>
</gene>
<organism evidence="1">
    <name type="scientific">marine metagenome</name>
    <dbReference type="NCBI Taxonomy" id="408172"/>
    <lineage>
        <taxon>unclassified sequences</taxon>
        <taxon>metagenomes</taxon>
        <taxon>ecological metagenomes</taxon>
    </lineage>
</organism>
<name>A0A381S5M5_9ZZZZ</name>
<evidence type="ECO:0000313" key="1">
    <source>
        <dbReference type="EMBL" id="SUZ98764.1"/>
    </source>
</evidence>
<feature type="non-terminal residue" evidence="1">
    <location>
        <position position="1"/>
    </location>
</feature>
<reference evidence="1" key="1">
    <citation type="submission" date="2018-05" db="EMBL/GenBank/DDBJ databases">
        <authorList>
            <person name="Lanie J.A."/>
            <person name="Ng W.-L."/>
            <person name="Kazmierczak K.M."/>
            <person name="Andrzejewski T.M."/>
            <person name="Davidsen T.M."/>
            <person name="Wayne K.J."/>
            <person name="Tettelin H."/>
            <person name="Glass J.I."/>
            <person name="Rusch D."/>
            <person name="Podicherti R."/>
            <person name="Tsui H.-C.T."/>
            <person name="Winkler M.E."/>
        </authorList>
    </citation>
    <scope>NUCLEOTIDE SEQUENCE</scope>
</reference>
<proteinExistence type="predicted"/>
<dbReference type="EMBL" id="UINC01002637">
    <property type="protein sequence ID" value="SUZ98764.1"/>
    <property type="molecule type" value="Genomic_DNA"/>
</dbReference>
<feature type="non-terminal residue" evidence="1">
    <location>
        <position position="28"/>
    </location>
</feature>
<dbReference type="AlphaFoldDB" id="A0A381S5M5"/>
<accession>A0A381S5M5</accession>
<sequence>LKIDYATKVTDIEGTETDLEKFRGEALL</sequence>